<keyword evidence="1" id="KW-1133">Transmembrane helix</keyword>
<dbReference type="Pfam" id="PF14019">
    <property type="entry name" value="DUF4235"/>
    <property type="match status" value="1"/>
</dbReference>
<keyword evidence="3" id="KW-1185">Reference proteome</keyword>
<dbReference type="AlphaFoldDB" id="A0A511J7Z1"/>
<reference evidence="2 3" key="1">
    <citation type="submission" date="2019-07" db="EMBL/GenBank/DDBJ databases">
        <title>Whole genome shotgun sequence of Cellulomonas composti NBRC 100758.</title>
        <authorList>
            <person name="Hosoyama A."/>
            <person name="Uohara A."/>
            <person name="Ohji S."/>
            <person name="Ichikawa N."/>
        </authorList>
    </citation>
    <scope>NUCLEOTIDE SEQUENCE [LARGE SCALE GENOMIC DNA]</scope>
    <source>
        <strain evidence="2 3">NBRC 100758</strain>
    </source>
</reference>
<evidence type="ECO:0000313" key="3">
    <source>
        <dbReference type="Proteomes" id="UP000321720"/>
    </source>
</evidence>
<name>A0A511J7Z1_9CELL</name>
<sequence length="97" mass="9783">MPEKPSSPSVAMIAGLAAAALATWVATAVVKQSWQVVRGHEPPKADDPHGAALGEVVLAAALTGAAAAVARVLATRGTARFTAGRWEEPLIGGDSDD</sequence>
<dbReference type="EMBL" id="BJWG01000002">
    <property type="protein sequence ID" value="GEL94115.1"/>
    <property type="molecule type" value="Genomic_DNA"/>
</dbReference>
<organism evidence="2 3">
    <name type="scientific">Cellulomonas composti</name>
    <dbReference type="NCBI Taxonomy" id="266130"/>
    <lineage>
        <taxon>Bacteria</taxon>
        <taxon>Bacillati</taxon>
        <taxon>Actinomycetota</taxon>
        <taxon>Actinomycetes</taxon>
        <taxon>Micrococcales</taxon>
        <taxon>Cellulomonadaceae</taxon>
        <taxon>Cellulomonas</taxon>
    </lineage>
</organism>
<dbReference type="RefSeq" id="WP_146841716.1">
    <property type="nucleotide sequence ID" value="NZ_BJWG01000002.1"/>
</dbReference>
<evidence type="ECO:0000256" key="1">
    <source>
        <dbReference type="SAM" id="Phobius"/>
    </source>
</evidence>
<protein>
    <recommendedName>
        <fullName evidence="4">DUF4235 domain-containing protein</fullName>
    </recommendedName>
</protein>
<evidence type="ECO:0000313" key="2">
    <source>
        <dbReference type="EMBL" id="GEL94115.1"/>
    </source>
</evidence>
<accession>A0A511J7Z1</accession>
<gene>
    <name evidence="2" type="ORF">CCO02nite_07730</name>
</gene>
<feature type="transmembrane region" description="Helical" evidence="1">
    <location>
        <begin position="52"/>
        <end position="74"/>
    </location>
</feature>
<evidence type="ECO:0008006" key="4">
    <source>
        <dbReference type="Google" id="ProtNLM"/>
    </source>
</evidence>
<comment type="caution">
    <text evidence="2">The sequence shown here is derived from an EMBL/GenBank/DDBJ whole genome shotgun (WGS) entry which is preliminary data.</text>
</comment>
<keyword evidence="1" id="KW-0472">Membrane</keyword>
<dbReference type="Proteomes" id="UP000321720">
    <property type="component" value="Unassembled WGS sequence"/>
</dbReference>
<dbReference type="InterPro" id="IPR025329">
    <property type="entry name" value="DUF4235"/>
</dbReference>
<keyword evidence="1" id="KW-0812">Transmembrane</keyword>
<proteinExistence type="predicted"/>